<dbReference type="AlphaFoldDB" id="A0A4Z1DWP3"/>
<keyword evidence="5" id="KW-1185">Reference proteome</keyword>
<dbReference type="InterPro" id="IPR051910">
    <property type="entry name" value="ComF/GntX_DNA_util-trans"/>
</dbReference>
<comment type="caution">
    <text evidence="4">The sequence shown here is derived from an EMBL/GenBank/DDBJ whole genome shotgun (WGS) entry which is preliminary data.</text>
</comment>
<dbReference type="SUPFAM" id="SSF53271">
    <property type="entry name" value="PRTase-like"/>
    <property type="match status" value="1"/>
</dbReference>
<dbReference type="Pfam" id="PF00156">
    <property type="entry name" value="Pribosyltran"/>
    <property type="match status" value="1"/>
</dbReference>
<evidence type="ECO:0000256" key="1">
    <source>
        <dbReference type="ARBA" id="ARBA00008007"/>
    </source>
</evidence>
<dbReference type="PANTHER" id="PTHR47505">
    <property type="entry name" value="DNA UTILIZATION PROTEIN YHGH"/>
    <property type="match status" value="1"/>
</dbReference>
<dbReference type="InterPro" id="IPR029057">
    <property type="entry name" value="PRTase-like"/>
</dbReference>
<reference evidence="4 5" key="1">
    <citation type="submission" date="2018-11" db="EMBL/GenBank/DDBJ databases">
        <title>Complete genome sequencing of the Actinobacteria Serinibacter sp. K3-2.</title>
        <authorList>
            <person name="Rakitin A.L."/>
            <person name="Beletsky A.V."/>
            <person name="Mardanov A.V."/>
            <person name="Ravin N.V."/>
            <person name="Gromova A.S."/>
            <person name="Filippova S.N."/>
            <person name="Gal'Chenko V.F."/>
        </authorList>
    </citation>
    <scope>NUCLEOTIDE SEQUENCE [LARGE SCALE GENOMIC DNA]</scope>
    <source>
        <strain evidence="4 5">K3-2</strain>
    </source>
</reference>
<gene>
    <name evidence="4" type="ORF">SERN_2646</name>
</gene>
<dbReference type="RefSeq" id="WP_135850662.1">
    <property type="nucleotide sequence ID" value="NZ_RHPJ01000004.1"/>
</dbReference>
<comment type="similarity">
    <text evidence="1">Belongs to the ComF/GntX family.</text>
</comment>
<evidence type="ECO:0000256" key="2">
    <source>
        <dbReference type="SAM" id="MobiDB-lite"/>
    </source>
</evidence>
<feature type="domain" description="Phosphoribosyltransferase" evidence="3">
    <location>
        <begin position="199"/>
        <end position="263"/>
    </location>
</feature>
<feature type="region of interest" description="Disordered" evidence="2">
    <location>
        <begin position="178"/>
        <end position="202"/>
    </location>
</feature>
<evidence type="ECO:0000313" key="5">
    <source>
        <dbReference type="Proteomes" id="UP000297318"/>
    </source>
</evidence>
<proteinExistence type="inferred from homology"/>
<organism evidence="4 5">
    <name type="scientific">Serinibacter arcticus</name>
    <dbReference type="NCBI Taxonomy" id="1655435"/>
    <lineage>
        <taxon>Bacteria</taxon>
        <taxon>Bacillati</taxon>
        <taxon>Actinomycetota</taxon>
        <taxon>Actinomycetes</taxon>
        <taxon>Micrococcales</taxon>
        <taxon>Beutenbergiaceae</taxon>
        <taxon>Serinibacter</taxon>
    </lineage>
</organism>
<dbReference type="Gene3D" id="3.40.50.2020">
    <property type="match status" value="1"/>
</dbReference>
<dbReference type="PANTHER" id="PTHR47505:SF1">
    <property type="entry name" value="DNA UTILIZATION PROTEIN YHGH"/>
    <property type="match status" value="1"/>
</dbReference>
<dbReference type="InterPro" id="IPR000836">
    <property type="entry name" value="PRTase_dom"/>
</dbReference>
<dbReference type="OrthoDB" id="5242900at2"/>
<evidence type="ECO:0000313" key="4">
    <source>
        <dbReference type="EMBL" id="TGO04055.1"/>
    </source>
</evidence>
<accession>A0A4Z1DWP3</accession>
<dbReference type="EMBL" id="RHPJ01000004">
    <property type="protein sequence ID" value="TGO04055.1"/>
    <property type="molecule type" value="Genomic_DNA"/>
</dbReference>
<sequence>MPTTRARPRPPDGLRVATAAAGALAAEVARLLVPLACAGCDAWDVTLCRRCRSALGPPRRLDGAAPALPDGLPVWGLGVYREELRRTVLAWKLGGRRDLDPVLSAALAGVVDAWLDAGGWSGTTSVGRAPVEEVWVVPAPSRVGRALRGRPSVTGLADAVARRLAERGTPSRVVTALASRGRSTHHVGGGSGRATGPGPGRGRHARVVPLLEMAVRGIVLVDDVLTTGETLARCRSAVARAGGEVLGAVVLAAAGSPGGPSRMPSRPRVD</sequence>
<protein>
    <recommendedName>
        <fullName evidence="3">Phosphoribosyltransferase domain-containing protein</fullName>
    </recommendedName>
</protein>
<feature type="compositionally biased region" description="Gly residues" evidence="2">
    <location>
        <begin position="187"/>
        <end position="200"/>
    </location>
</feature>
<evidence type="ECO:0000259" key="3">
    <source>
        <dbReference type="Pfam" id="PF00156"/>
    </source>
</evidence>
<dbReference type="Proteomes" id="UP000297318">
    <property type="component" value="Unassembled WGS sequence"/>
</dbReference>
<dbReference type="CDD" id="cd06223">
    <property type="entry name" value="PRTases_typeI"/>
    <property type="match status" value="1"/>
</dbReference>
<name>A0A4Z1DWP3_9MICO</name>